<feature type="compositionally biased region" description="Basic and acidic residues" evidence="7">
    <location>
        <begin position="16"/>
        <end position="26"/>
    </location>
</feature>
<protein>
    <submittedName>
        <fullName evidence="10">NOL1/NOP2/sun family RNA methylase</fullName>
    </submittedName>
</protein>
<comment type="caution">
    <text evidence="10">The sequence shown here is derived from an EMBL/GenBank/DDBJ whole genome shotgun (WGS) entry which is preliminary data.</text>
</comment>
<organism evidence="10 11">
    <name type="scientific">Nitzschia inconspicua</name>
    <dbReference type="NCBI Taxonomy" id="303405"/>
    <lineage>
        <taxon>Eukaryota</taxon>
        <taxon>Sar</taxon>
        <taxon>Stramenopiles</taxon>
        <taxon>Ochrophyta</taxon>
        <taxon>Bacillariophyta</taxon>
        <taxon>Bacillariophyceae</taxon>
        <taxon>Bacillariophycidae</taxon>
        <taxon>Bacillariales</taxon>
        <taxon>Bacillariaceae</taxon>
        <taxon>Nitzschia</taxon>
    </lineage>
</organism>
<dbReference type="PANTHER" id="PTHR22808">
    <property type="entry name" value="NCL1 YEAST -RELATED NOL1/NOP2/FMU SUN DOMAIN-CONTAINING"/>
    <property type="match status" value="1"/>
</dbReference>
<dbReference type="Pfam" id="PF25378">
    <property type="entry name" value="PUA_NSUN2"/>
    <property type="match status" value="1"/>
</dbReference>
<feature type="binding site" evidence="6">
    <location>
        <position position="285"/>
    </location>
    <ligand>
        <name>S-adenosyl-L-methionine</name>
        <dbReference type="ChEBI" id="CHEBI:59789"/>
    </ligand>
</feature>
<name>A0A9K3PH80_9STRA</name>
<dbReference type="InterPro" id="IPR018314">
    <property type="entry name" value="RsmB/NOL1/NOP2-like_CS"/>
</dbReference>
<feature type="active site" description="Nucleophile" evidence="6">
    <location>
        <position position="367"/>
    </location>
</feature>
<evidence type="ECO:0000256" key="1">
    <source>
        <dbReference type="ARBA" id="ARBA00007494"/>
    </source>
</evidence>
<keyword evidence="3 6" id="KW-0808">Transferase</keyword>
<sequence length="848" mass="95612">MGRSWRRRNKNRHKNKNAEEYGEDSRRKKKTPSDGNNPYTMVEYGNFRMESFYAYQGIHDFALEKEVDDDGNVVSYKFVSCASAEQKEQERQRWMEAMKGTLPASFRIGSDVDVHLRQRLEHELNEMVGQKMEIEIEPRGGDFGNPESKAEIKLIAPAQKIQFVPHAYQLSLDRQTIRRNPKLESFHNWLKVQTEAGFITRQETVSMIPPVVLNPEPHHMILDMAAAPGSKTSQLLEIVNFPSKAGDHEPTGFVVANDSDHKRAYMLTHQIRRINSPAIFVTSCDARHFPILKELQDGEAGTVSEGIFDRVLADVPCSGDGTSRKNPGVWKSWSALNGYSLHSLQLAIALRGAQCTKVGGYLCYSTCSMNPIENEAVVAALLRASEGSLELVERRSELPGLVARPGLSTWKNLAHERSNRQIKDNNKKNSVKMQARRKEWEQKEMTDCQDNMTGVESSLARDAQDDIELENHEDFISIRTKFEPKSLEDMEELKRMVESSGMIEYKTFDDVPSKMRKRVVASCFPPTPEEVPSFHLERCMRIMPQDMNTGGFFVALLKKVAPFNAKARARFMALQEQLESAEDDGEEEGEPDLKRVKLDSESKSIEAGEDGKEAGATGIDMVHGYLKRDFLIEKDGTKSTTVGKDDFVPVSDDIFTPLKEYYGIDEESFKEGQFATRAASDKKVLYFLTKAIKKQLIDRKFQEKVTVIASGLKAFVRNSKDCEATYRVSQEGIHLVAPHMSKRKIVAGIDDFETCLKSGTVEIKNFTEEFQKEVRALSMGSFVVSLQGYEDDYIKKLVLVMWRCRSDAVKFLVTQAEVDGMRSKMRAIKETSAGSIASGGVASIIANS</sequence>
<feature type="binding site" evidence="6">
    <location>
        <position position="258"/>
    </location>
    <ligand>
        <name>S-adenosyl-L-methionine</name>
        <dbReference type="ChEBI" id="CHEBI:59789"/>
    </ligand>
</feature>
<dbReference type="GO" id="GO:0008173">
    <property type="term" value="F:RNA methyltransferase activity"/>
    <property type="evidence" value="ECO:0007669"/>
    <property type="project" value="InterPro"/>
</dbReference>
<dbReference type="GO" id="GO:0001510">
    <property type="term" value="P:RNA methylation"/>
    <property type="evidence" value="ECO:0007669"/>
    <property type="project" value="InterPro"/>
</dbReference>
<feature type="region of interest" description="Disordered" evidence="7">
    <location>
        <begin position="578"/>
        <end position="615"/>
    </location>
</feature>
<dbReference type="EMBL" id="JAGRRH010000021">
    <property type="protein sequence ID" value="KAG7347095.1"/>
    <property type="molecule type" value="Genomic_DNA"/>
</dbReference>
<keyword evidence="4 6" id="KW-0949">S-adenosyl-L-methionine</keyword>
<dbReference type="PROSITE" id="PS01153">
    <property type="entry name" value="NOL1_NOP2_SUN"/>
    <property type="match status" value="1"/>
</dbReference>
<feature type="region of interest" description="Disordered" evidence="7">
    <location>
        <begin position="1"/>
        <end position="38"/>
    </location>
</feature>
<feature type="compositionally biased region" description="Acidic residues" evidence="7">
    <location>
        <begin position="579"/>
        <end position="590"/>
    </location>
</feature>
<proteinExistence type="inferred from homology"/>
<dbReference type="GO" id="GO:0003723">
    <property type="term" value="F:RNA binding"/>
    <property type="evidence" value="ECO:0007669"/>
    <property type="project" value="UniProtKB-UniRule"/>
</dbReference>
<evidence type="ECO:0000256" key="4">
    <source>
        <dbReference type="ARBA" id="ARBA00022691"/>
    </source>
</evidence>
<dbReference type="InterPro" id="IPR049560">
    <property type="entry name" value="MeTrfase_RsmB-F_NOP2_cat"/>
</dbReference>
<evidence type="ECO:0000256" key="5">
    <source>
        <dbReference type="ARBA" id="ARBA00022884"/>
    </source>
</evidence>
<feature type="compositionally biased region" description="Basic residues" evidence="7">
    <location>
        <begin position="1"/>
        <end position="15"/>
    </location>
</feature>
<evidence type="ECO:0000256" key="6">
    <source>
        <dbReference type="PROSITE-ProRule" id="PRU01023"/>
    </source>
</evidence>
<dbReference type="Proteomes" id="UP000693970">
    <property type="component" value="Unassembled WGS sequence"/>
</dbReference>
<dbReference type="EMBL" id="JAGRRH010000102">
    <property type="protein sequence ID" value="KAG7336919.1"/>
    <property type="molecule type" value="Genomic_DNA"/>
</dbReference>
<keyword evidence="2 6" id="KW-0489">Methyltransferase</keyword>
<evidence type="ECO:0000313" key="10">
    <source>
        <dbReference type="EMBL" id="KAG7347095.1"/>
    </source>
</evidence>
<dbReference type="OrthoDB" id="6093671at2759"/>
<feature type="domain" description="SAM-dependent MTase RsmB/NOP-type" evidence="8">
    <location>
        <begin position="131"/>
        <end position="560"/>
    </location>
</feature>
<evidence type="ECO:0000313" key="9">
    <source>
        <dbReference type="EMBL" id="KAG7336919.1"/>
    </source>
</evidence>
<accession>A0A9K3PH80</accession>
<gene>
    <name evidence="10" type="ORF">IV203_006164</name>
    <name evidence="9" type="ORF">IV203_030480</name>
</gene>
<feature type="binding site" evidence="6">
    <location>
        <position position="314"/>
    </location>
    <ligand>
        <name>S-adenosyl-L-methionine</name>
        <dbReference type="ChEBI" id="CHEBI:59789"/>
    </ligand>
</feature>
<evidence type="ECO:0000313" key="11">
    <source>
        <dbReference type="Proteomes" id="UP000693970"/>
    </source>
</evidence>
<evidence type="ECO:0000256" key="3">
    <source>
        <dbReference type="ARBA" id="ARBA00022679"/>
    </source>
</evidence>
<dbReference type="PROSITE" id="PS51686">
    <property type="entry name" value="SAM_MT_RSMB_NOP"/>
    <property type="match status" value="1"/>
</dbReference>
<dbReference type="AlphaFoldDB" id="A0A9K3PH80"/>
<evidence type="ECO:0000256" key="2">
    <source>
        <dbReference type="ARBA" id="ARBA00022603"/>
    </source>
</evidence>
<feature type="compositionally biased region" description="Basic and acidic residues" evidence="7">
    <location>
        <begin position="591"/>
        <end position="613"/>
    </location>
</feature>
<dbReference type="Pfam" id="PF25376">
    <property type="entry name" value="Pre-PUA_NSUN2"/>
    <property type="match status" value="1"/>
</dbReference>
<dbReference type="PANTHER" id="PTHR22808:SF1">
    <property type="entry name" value="RNA CYTOSINE-C(5)-METHYLTRANSFERASE NSUN2-RELATED"/>
    <property type="match status" value="1"/>
</dbReference>
<keyword evidence="5 6" id="KW-0694">RNA-binding</keyword>
<evidence type="ECO:0000256" key="7">
    <source>
        <dbReference type="SAM" id="MobiDB-lite"/>
    </source>
</evidence>
<dbReference type="InterPro" id="IPR057286">
    <property type="entry name" value="PUA_NSUN2"/>
</dbReference>
<feature type="binding site" evidence="6">
    <location>
        <begin position="225"/>
        <end position="231"/>
    </location>
    <ligand>
        <name>S-adenosyl-L-methionine</name>
        <dbReference type="ChEBI" id="CHEBI:59789"/>
    </ligand>
</feature>
<dbReference type="InterPro" id="IPR023267">
    <property type="entry name" value="RCMT"/>
</dbReference>
<dbReference type="InterPro" id="IPR057285">
    <property type="entry name" value="Pre-PUA_NSUN2"/>
</dbReference>
<keyword evidence="11" id="KW-1185">Reference proteome</keyword>
<evidence type="ECO:0000259" key="8">
    <source>
        <dbReference type="PROSITE" id="PS51686"/>
    </source>
</evidence>
<dbReference type="Pfam" id="PF01189">
    <property type="entry name" value="Methyltr_RsmB-F"/>
    <property type="match status" value="1"/>
</dbReference>
<dbReference type="InterPro" id="IPR001678">
    <property type="entry name" value="MeTrfase_RsmB-F_NOP2_dom"/>
</dbReference>
<reference evidence="10" key="1">
    <citation type="journal article" date="2021" name="Sci. Rep.">
        <title>Diploid genomic architecture of Nitzschia inconspicua, an elite biomass production diatom.</title>
        <authorList>
            <person name="Oliver A."/>
            <person name="Podell S."/>
            <person name="Pinowska A."/>
            <person name="Traller J.C."/>
            <person name="Smith S.R."/>
            <person name="McClure R."/>
            <person name="Beliaev A."/>
            <person name="Bohutskyi P."/>
            <person name="Hill E.A."/>
            <person name="Rabines A."/>
            <person name="Zheng H."/>
            <person name="Allen L.Z."/>
            <person name="Kuo A."/>
            <person name="Grigoriev I.V."/>
            <person name="Allen A.E."/>
            <person name="Hazlebeck D."/>
            <person name="Allen E.E."/>
        </authorList>
    </citation>
    <scope>NUCLEOTIDE SEQUENCE</scope>
    <source>
        <strain evidence="10">Hildebrandi</strain>
    </source>
</reference>
<comment type="similarity">
    <text evidence="1 6">Belongs to the class I-like SAM-binding methyltransferase superfamily. RsmB/NOP family.</text>
</comment>
<reference evidence="10" key="2">
    <citation type="submission" date="2021-04" db="EMBL/GenBank/DDBJ databases">
        <authorList>
            <person name="Podell S."/>
        </authorList>
    </citation>
    <scope>NUCLEOTIDE SEQUENCE</scope>
    <source>
        <strain evidence="10">Hildebrandi</strain>
    </source>
</reference>